<organism evidence="1 2">
    <name type="scientific">Thermodesulfovibrio aggregans</name>
    <dbReference type="NCBI Taxonomy" id="86166"/>
    <lineage>
        <taxon>Bacteria</taxon>
        <taxon>Pseudomonadati</taxon>
        <taxon>Nitrospirota</taxon>
        <taxon>Thermodesulfovibrionia</taxon>
        <taxon>Thermodesulfovibrionales</taxon>
        <taxon>Thermodesulfovibrionaceae</taxon>
        <taxon>Thermodesulfovibrio</taxon>
    </lineage>
</organism>
<accession>A0A0U9HLV7</accession>
<protein>
    <submittedName>
        <fullName evidence="1">Phytoene dehydrogenase-related protein</fullName>
    </submittedName>
</protein>
<evidence type="ECO:0000313" key="1">
    <source>
        <dbReference type="EMBL" id="GAQ94103.1"/>
    </source>
</evidence>
<dbReference type="PANTHER" id="PTHR46313">
    <property type="match status" value="1"/>
</dbReference>
<dbReference type="Pfam" id="PF13450">
    <property type="entry name" value="NAD_binding_8"/>
    <property type="match status" value="1"/>
</dbReference>
<dbReference type="Proteomes" id="UP000054976">
    <property type="component" value="Unassembled WGS sequence"/>
</dbReference>
<name>A0A0U9HLV7_9BACT</name>
<dbReference type="PRINTS" id="PR00419">
    <property type="entry name" value="ADXRDTASE"/>
</dbReference>
<evidence type="ECO:0000313" key="2">
    <source>
        <dbReference type="Proteomes" id="UP000054976"/>
    </source>
</evidence>
<dbReference type="GO" id="GO:0016116">
    <property type="term" value="P:carotenoid metabolic process"/>
    <property type="evidence" value="ECO:0007669"/>
    <property type="project" value="InterPro"/>
</dbReference>
<dbReference type="OrthoDB" id="9789960at2"/>
<comment type="caution">
    <text evidence="1">The sequence shown here is derived from an EMBL/GenBank/DDBJ whole genome shotgun (WGS) entry which is preliminary data.</text>
</comment>
<keyword evidence="2" id="KW-1185">Reference proteome</keyword>
<dbReference type="InterPro" id="IPR036188">
    <property type="entry name" value="FAD/NAD-bd_sf"/>
</dbReference>
<dbReference type="PANTHER" id="PTHR46313:SF3">
    <property type="entry name" value="PROLYCOPENE ISOMERASE, CHLOROPLASTIC"/>
    <property type="match status" value="1"/>
</dbReference>
<dbReference type="InterPro" id="IPR045892">
    <property type="entry name" value="CrtISO-like"/>
</dbReference>
<dbReference type="RefSeq" id="WP_059175580.1">
    <property type="nucleotide sequence ID" value="NZ_BCNO01000001.1"/>
</dbReference>
<dbReference type="Gene3D" id="3.50.50.60">
    <property type="entry name" value="FAD/NAD(P)-binding domain"/>
    <property type="match status" value="1"/>
</dbReference>
<dbReference type="EMBL" id="BCNO01000001">
    <property type="protein sequence ID" value="GAQ94103.1"/>
    <property type="molecule type" value="Genomic_DNA"/>
</dbReference>
<sequence length="477" mass="55237">MQERLREKVAVVGGGIAGALTSELLWRKGYQVTLFEKSNRLGGCSGSFVRNGFTFNTGATTIAGLKDDFPVSEILSNFKIDKNIKIVDPSIIIHTPRGIVRRFSCLSDTVDEIDRVFPHRGNYDFWKKVYDVTYSVLTHSYYHNFSSWRNSVKSLLNMKSLILKHFKSFLIPAEKGLREFFPQIERDYYDFMDAHVKIVAQSSIAEVNFLTMLLSLGYPFTGVGYPREGMGKIFEEIVKNPNCLLNSEVKSIKRKNSGFILKGDFGEEEFKKVVISMPVFENLNIMEDDNIRDYIKRYLKLNSDNSAIVLYGVIINFSPDYNFHLRIIREPLPYTSSRYLFFSFNEVKKENSQYTTFTVSTHTRVPYWINTERHLYDIKKEKLREMILNIMKDTFGLKTEQVVQSFMATPETFFRYLGRRSVGGIPVTRKAPFWKIPSNFSPFENLYFAGDSFFCYQGWIGVSMGVRNILENLDEKV</sequence>
<proteinExistence type="predicted"/>
<dbReference type="AlphaFoldDB" id="A0A0U9HLV7"/>
<dbReference type="SUPFAM" id="SSF51905">
    <property type="entry name" value="FAD/NAD(P)-binding domain"/>
    <property type="match status" value="1"/>
</dbReference>
<gene>
    <name evidence="1" type="ORF">TAGGR_1275</name>
</gene>
<reference evidence="2" key="1">
    <citation type="submission" date="2016-01" db="EMBL/GenBank/DDBJ databases">
        <title>Draft genome sequence of Thermodesulfovibrio aggregans strain TGE-P1.</title>
        <authorList>
            <person name="Sekiguchi Y."/>
            <person name="Ohashi A."/>
            <person name="Matsuura N."/>
            <person name="Tourlousse M.D."/>
        </authorList>
    </citation>
    <scope>NUCLEOTIDE SEQUENCE [LARGE SCALE GENOMIC DNA]</scope>
    <source>
        <strain evidence="2">TGE-P1</strain>
    </source>
</reference>
<dbReference type="STRING" id="86166.TAGGR_1275"/>